<dbReference type="Proteomes" id="UP000828941">
    <property type="component" value="Chromosome 13"/>
</dbReference>
<keyword evidence="2" id="KW-1185">Reference proteome</keyword>
<name>A0ACB9KPJ5_BAUVA</name>
<organism evidence="1 2">
    <name type="scientific">Bauhinia variegata</name>
    <name type="common">Purple orchid tree</name>
    <name type="synonym">Phanera variegata</name>
    <dbReference type="NCBI Taxonomy" id="167791"/>
    <lineage>
        <taxon>Eukaryota</taxon>
        <taxon>Viridiplantae</taxon>
        <taxon>Streptophyta</taxon>
        <taxon>Embryophyta</taxon>
        <taxon>Tracheophyta</taxon>
        <taxon>Spermatophyta</taxon>
        <taxon>Magnoliopsida</taxon>
        <taxon>eudicotyledons</taxon>
        <taxon>Gunneridae</taxon>
        <taxon>Pentapetalae</taxon>
        <taxon>rosids</taxon>
        <taxon>fabids</taxon>
        <taxon>Fabales</taxon>
        <taxon>Fabaceae</taxon>
        <taxon>Cercidoideae</taxon>
        <taxon>Cercideae</taxon>
        <taxon>Bauhiniinae</taxon>
        <taxon>Bauhinia</taxon>
    </lineage>
</organism>
<comment type="caution">
    <text evidence="1">The sequence shown here is derived from an EMBL/GenBank/DDBJ whole genome shotgun (WGS) entry which is preliminary data.</text>
</comment>
<proteinExistence type="predicted"/>
<evidence type="ECO:0000313" key="1">
    <source>
        <dbReference type="EMBL" id="KAI4299245.1"/>
    </source>
</evidence>
<reference evidence="1 2" key="1">
    <citation type="journal article" date="2022" name="DNA Res.">
        <title>Chromosomal-level genome assembly of the orchid tree Bauhinia variegata (Leguminosae; Cercidoideae) supports the allotetraploid origin hypothesis of Bauhinia.</title>
        <authorList>
            <person name="Zhong Y."/>
            <person name="Chen Y."/>
            <person name="Zheng D."/>
            <person name="Pang J."/>
            <person name="Liu Y."/>
            <person name="Luo S."/>
            <person name="Meng S."/>
            <person name="Qian L."/>
            <person name="Wei D."/>
            <person name="Dai S."/>
            <person name="Zhou R."/>
        </authorList>
    </citation>
    <scope>NUCLEOTIDE SEQUENCE [LARGE SCALE GENOMIC DNA]</scope>
    <source>
        <strain evidence="1">BV-YZ2020</strain>
    </source>
</reference>
<dbReference type="EMBL" id="CM039438">
    <property type="protein sequence ID" value="KAI4299245.1"/>
    <property type="molecule type" value="Genomic_DNA"/>
</dbReference>
<accession>A0ACB9KPJ5</accession>
<evidence type="ECO:0000313" key="2">
    <source>
        <dbReference type="Proteomes" id="UP000828941"/>
    </source>
</evidence>
<protein>
    <submittedName>
        <fullName evidence="1">Uncharacterized protein</fullName>
    </submittedName>
</protein>
<gene>
    <name evidence="1" type="ORF">L6164_032722</name>
</gene>
<sequence length="492" mass="55259">MGACCDLEVDVNGEETFMNLLSSFSRKFCSLFGDLMGGNGDMKVIFNDFTGGARGFELFVQSCYNNGRMVITPSNVVLLYCCACFSEMEGEDPATLNLTCQIEEFLEGIFLWTWSELLEALKQCQDLCPATKCSAVQGRILNSLIERIKLSTASSPQTCSSSRSSFQFSCDSSSINSWRSSSVWWFEHLTFLKIDLVDKVIRAMISQDFDHGIISKFLFYYHKVHCLGAAEVEKNEAIEVVTNLLSLLDRRCFSCKDLFNLYQVAISLKTRTSCKNKIESLLGSLLDQVTVDYLILPSPQGRGHAYDVDLALRLAQIFVLEGSFRVSFNRLKRVAKLMDSFLLEVAPDPHLTPSEFAALITVLPDTARESHDHLYLAMDLYLKVHAGLGEKEKLSICCALNYEKLSGELLRHLTGNLVFPSEAKPRAQVTIQGRILSLFQENDHLRNLFDIMCHKKLEKNIDAKEHVEKRFNEVESGSIAVGNLSCLPKLCS</sequence>